<dbReference type="AlphaFoldDB" id="A0A0D5CM00"/>
<dbReference type="KEGG" id="cmh:VO01_00350"/>
<dbReference type="HOGENOM" id="CLU_056001_1_0_11"/>
<dbReference type="PATRIC" id="fig|33014.5.peg.78"/>
<evidence type="ECO:0008006" key="3">
    <source>
        <dbReference type="Google" id="ProtNLM"/>
    </source>
</evidence>
<dbReference type="EMBL" id="CP011043">
    <property type="protein sequence ID" value="AJW80317.1"/>
    <property type="molecule type" value="Genomic_DNA"/>
</dbReference>
<gene>
    <name evidence="1" type="ORF">VO01_00350</name>
</gene>
<accession>A0A0D5CM00</accession>
<protein>
    <recommendedName>
        <fullName evidence="3">Aminoglycoside phosphotransferase domain-containing protein</fullName>
    </recommendedName>
</protein>
<name>A0A0D5CM00_9MICO</name>
<dbReference type="SUPFAM" id="SSF56112">
    <property type="entry name" value="Protein kinase-like (PK-like)"/>
    <property type="match status" value="1"/>
</dbReference>
<evidence type="ECO:0000313" key="2">
    <source>
        <dbReference type="Proteomes" id="UP000032604"/>
    </source>
</evidence>
<organism evidence="1 2">
    <name type="scientific">Clavibacter michiganensis subsp. insidiosus</name>
    <dbReference type="NCBI Taxonomy" id="33014"/>
    <lineage>
        <taxon>Bacteria</taxon>
        <taxon>Bacillati</taxon>
        <taxon>Actinomycetota</taxon>
        <taxon>Actinomycetes</taxon>
        <taxon>Micrococcales</taxon>
        <taxon>Microbacteriaceae</taxon>
        <taxon>Clavibacter</taxon>
    </lineage>
</organism>
<evidence type="ECO:0000313" key="1">
    <source>
        <dbReference type="EMBL" id="AJW80317.1"/>
    </source>
</evidence>
<proteinExistence type="predicted"/>
<dbReference type="InterPro" id="IPR011009">
    <property type="entry name" value="Kinase-like_dom_sf"/>
</dbReference>
<sequence>MAAAVARFDAVATGRPVFGWHGRTAGVAVRAAEQGDAWLRVVVARPELARGSWWNGNVEAEAITTVRRPRILAWHERSDASVASRAELMQLLPGSACSSTPELRVDPKLGDDWWDALEADVAALAAHRTDRAATTPASIAHRTHVLFGERCDSSGVPWAAAHGDLHWANVFHSEFALVDWEAWGVAPVGSDIANLYLHSLLVPSVAEQIHERFAAVLESPAGRVGIAYAASRMLARAMSGDYPDLIDPLHATVREYDLIGVGRG</sequence>
<reference evidence="1 2" key="1">
    <citation type="journal article" date="2015" name="Genome Announc.">
        <title>Complete Genome Sequence of Clavibacter michiganensis subsp. insidiosus R1-1 Using PacBio Single-Molecule Real-Time Technology.</title>
        <authorList>
            <person name="Lu Y."/>
            <person name="Samac D.A."/>
            <person name="Glazebrook J."/>
            <person name="Ishimaru C.A."/>
        </authorList>
    </citation>
    <scope>NUCLEOTIDE SEQUENCE [LARGE SCALE GENOMIC DNA]</scope>
    <source>
        <strain evidence="1 2">R1-1</strain>
    </source>
</reference>
<dbReference type="Proteomes" id="UP000032604">
    <property type="component" value="Chromosome"/>
</dbReference>